<feature type="domain" description="Multidrug resistance protein MdtA-like beta-barrel" evidence="10">
    <location>
        <begin position="216"/>
        <end position="298"/>
    </location>
</feature>
<keyword evidence="6" id="KW-0472">Membrane</keyword>
<keyword evidence="3" id="KW-0813">Transport</keyword>
<dbReference type="Gene3D" id="2.40.420.20">
    <property type="match status" value="1"/>
</dbReference>
<reference evidence="13" key="2">
    <citation type="submission" date="2007-04" db="EMBL/GenBank/DDBJ databases">
        <title>Complete genome sequence of the nitrogen-fixing bacterium Azorhizobium caulinodans ORS571.</title>
        <authorList>
            <person name="Lee K.B."/>
            <person name="Backer P.D."/>
            <person name="Aono T."/>
            <person name="Liu C.T."/>
            <person name="Suzuki S."/>
            <person name="Suzuki T."/>
            <person name="Kaneko T."/>
            <person name="Yamada M."/>
            <person name="Tabata S."/>
            <person name="Kupfer D.M."/>
            <person name="Najar F.Z."/>
            <person name="Wiley G.B."/>
            <person name="Roe B."/>
            <person name="Binnewies T."/>
            <person name="Ussery D."/>
            <person name="Vereecke D."/>
            <person name="Gevers D."/>
            <person name="Holsters M."/>
            <person name="Oyaizu H."/>
        </authorList>
    </citation>
    <scope>NUCLEOTIDE SEQUENCE [LARGE SCALE GENOMIC DNA]</scope>
    <source>
        <strain evidence="13">ATCC 43989 / DSM 5975 / JCM 20966 / LMG 6465 / NBRC 14845 / NCIMB 13405 / ORS 571</strain>
    </source>
</reference>
<feature type="domain" description="Multidrug resistance protein MdtA-like alpha-helical hairpin" evidence="8">
    <location>
        <begin position="110"/>
        <end position="179"/>
    </location>
</feature>
<evidence type="ECO:0000256" key="6">
    <source>
        <dbReference type="ARBA" id="ARBA00023136"/>
    </source>
</evidence>
<accession>A8I1E0</accession>
<dbReference type="Gene3D" id="2.40.30.170">
    <property type="match status" value="1"/>
</dbReference>
<reference evidence="12 13" key="1">
    <citation type="journal article" date="2007" name="Appl. Environ. Microbiol.">
        <title>Rhizobial factors required for stem nodule maturation and maintenance in Sesbania rostrata-Azorhizobium caulinodans ORS571 symbiosis.</title>
        <authorList>
            <person name="Suzuki S."/>
            <person name="Aono T."/>
            <person name="Lee KB."/>
            <person name="Suzuki T."/>
            <person name="Liu CT."/>
            <person name="Miwa H."/>
            <person name="Wakao S."/>
            <person name="Iki T."/>
            <person name="Oyaizu H."/>
        </authorList>
    </citation>
    <scope>NUCLEOTIDE SEQUENCE [LARGE SCALE GENOMIC DNA]</scope>
    <source>
        <strain evidence="13">ATCC 43989 / DSM 5975 / JCM 20966 / LMG 6465 / NBRC 14845 / NCIMB 13405 / ORS 571</strain>
    </source>
</reference>
<evidence type="ECO:0000259" key="8">
    <source>
        <dbReference type="Pfam" id="PF25876"/>
    </source>
</evidence>
<sequence length="380" mass="39852">MLPMDDIMARTKGIPAAITLIWIASGLALAAPHPARAASEQPVPVQLATAETRDVPVFVTSPGTVTAYNSVTVRTRVDGELQHILFKEGQDVAEGQLLALIDPRTYEAALQSAKAQLQQHEATLSNARLNLTRDTELGKSDFVSVQTLDNERAKVAELEAQVASDQAAISRAATELSYTRIVSPLSGRAGLRLVDQGNIVHAGDAGGLVVINQIDPISVISTLPEQSLPAVVKAMRAGALQAQALSREDGRILATGTVSLIDNQIDPNSGTVKLKSDFANARDALWPGQFVDIKVRVDVLPHAVTIPASALQRGPQGLFVFAVGPDDRAQTAPVSAGQIADGTAVIETGLAPGQRVITGGQYRVRPGSLVTVSVSGEAGQ</sequence>
<feature type="domain" description="Multidrug resistance protein MdtA-like C-terminal permuted SH3" evidence="11">
    <location>
        <begin position="303"/>
        <end position="360"/>
    </location>
</feature>
<evidence type="ECO:0000313" key="13">
    <source>
        <dbReference type="Proteomes" id="UP000000270"/>
    </source>
</evidence>
<dbReference type="STRING" id="438753.AZC_1364"/>
<keyword evidence="13" id="KW-1185">Reference proteome</keyword>
<dbReference type="PANTHER" id="PTHR30469">
    <property type="entry name" value="MULTIDRUG RESISTANCE PROTEIN MDTA"/>
    <property type="match status" value="1"/>
</dbReference>
<dbReference type="SUPFAM" id="SSF111369">
    <property type="entry name" value="HlyD-like secretion proteins"/>
    <property type="match status" value="1"/>
</dbReference>
<dbReference type="KEGG" id="azc:AZC_1364"/>
<evidence type="ECO:0000259" key="9">
    <source>
        <dbReference type="Pfam" id="PF25917"/>
    </source>
</evidence>
<evidence type="ECO:0000256" key="1">
    <source>
        <dbReference type="ARBA" id="ARBA00004236"/>
    </source>
</evidence>
<dbReference type="AlphaFoldDB" id="A8I1E0"/>
<dbReference type="PANTHER" id="PTHR30469:SF12">
    <property type="entry name" value="MULTIDRUG RESISTANCE PROTEIN MDTA"/>
    <property type="match status" value="1"/>
</dbReference>
<evidence type="ECO:0000256" key="4">
    <source>
        <dbReference type="ARBA" id="ARBA00022475"/>
    </source>
</evidence>
<dbReference type="Pfam" id="PF25944">
    <property type="entry name" value="Beta-barrel_RND"/>
    <property type="match status" value="1"/>
</dbReference>
<reference evidence="12 13" key="5">
    <citation type="journal article" date="2010" name="Appl. Environ. Microbiol.">
        <title>phrR-like gene praR of Azorhizobium caulinodans ORS571 is essential for symbiosis with Sesbania rostrata and is involved in expression of reb genes.</title>
        <authorList>
            <person name="Akiba N."/>
            <person name="Aono T."/>
            <person name="Toyazaki H."/>
            <person name="Sato S."/>
            <person name="Oyaizu H."/>
        </authorList>
    </citation>
    <scope>NUCLEOTIDE SEQUENCE [LARGE SCALE GENOMIC DNA]</scope>
    <source>
        <strain evidence="13">ATCC 43989 / DSM 5975 / JCM 20966 / LMG 6465 / NBRC 14845 / NCIMB 13405 / ORS 571</strain>
    </source>
</reference>
<keyword evidence="4" id="KW-1003">Cell membrane</keyword>
<dbReference type="Gene3D" id="2.40.50.100">
    <property type="match status" value="1"/>
</dbReference>
<dbReference type="EMBL" id="AP009384">
    <property type="protein sequence ID" value="BAF87362.1"/>
    <property type="molecule type" value="Genomic_DNA"/>
</dbReference>
<dbReference type="InterPro" id="IPR058625">
    <property type="entry name" value="MdtA-like_BSH"/>
</dbReference>
<dbReference type="InterPro" id="IPR006143">
    <property type="entry name" value="RND_pump_MFP"/>
</dbReference>
<name>A8I1E0_AZOC5</name>
<evidence type="ECO:0000259" key="10">
    <source>
        <dbReference type="Pfam" id="PF25944"/>
    </source>
</evidence>
<evidence type="ECO:0000256" key="2">
    <source>
        <dbReference type="ARBA" id="ARBA00009477"/>
    </source>
</evidence>
<dbReference type="Pfam" id="PF25967">
    <property type="entry name" value="RND-MFP_C"/>
    <property type="match status" value="1"/>
</dbReference>
<reference evidence="12 13" key="3">
    <citation type="journal article" date="2008" name="BMC Genomics">
        <title>The genome of the versatile nitrogen fixer Azorhizobium caulinodans ORS571.</title>
        <authorList>
            <person name="Lee KB."/>
            <person name="Backer P.D."/>
            <person name="Aono T."/>
            <person name="Liu CT."/>
            <person name="Suzuki S."/>
            <person name="Suzuki T."/>
            <person name="Kaneko T."/>
            <person name="Yamada M."/>
            <person name="Tabata S."/>
            <person name="Kupfer D.M."/>
            <person name="Najar F.Z."/>
            <person name="Wiley G.B."/>
            <person name="Roe B."/>
            <person name="Binnewies T.T."/>
            <person name="Ussery D.W."/>
            <person name="D'Haeze W."/>
            <person name="Herder J.D."/>
            <person name="Gevers D."/>
            <person name="Vereecke D."/>
            <person name="Holsters M."/>
            <person name="Oyaizu H."/>
        </authorList>
    </citation>
    <scope>NUCLEOTIDE SEQUENCE [LARGE SCALE GENOMIC DNA]</scope>
    <source>
        <strain evidence="13">ATCC 43989 / DSM 5975 / JCM 20966 / LMG 6465 / NBRC 14845 / NCIMB 13405 / ORS 571</strain>
    </source>
</reference>
<dbReference type="InterPro" id="IPR058627">
    <property type="entry name" value="MdtA-like_C"/>
</dbReference>
<dbReference type="GO" id="GO:1990281">
    <property type="term" value="C:efflux pump complex"/>
    <property type="evidence" value="ECO:0007669"/>
    <property type="project" value="TreeGrafter"/>
</dbReference>
<dbReference type="Pfam" id="PF25917">
    <property type="entry name" value="BSH_RND"/>
    <property type="match status" value="1"/>
</dbReference>
<dbReference type="NCBIfam" id="TIGR01730">
    <property type="entry name" value="RND_mfp"/>
    <property type="match status" value="1"/>
</dbReference>
<dbReference type="eggNOG" id="COG0845">
    <property type="taxonomic scope" value="Bacteria"/>
</dbReference>
<evidence type="ECO:0000313" key="12">
    <source>
        <dbReference type="EMBL" id="BAF87362.1"/>
    </source>
</evidence>
<evidence type="ECO:0000259" key="11">
    <source>
        <dbReference type="Pfam" id="PF25967"/>
    </source>
</evidence>
<dbReference type="HOGENOM" id="CLU_018816_2_0_5"/>
<keyword evidence="7" id="KW-0175">Coiled coil</keyword>
<reference evidence="12 13" key="4">
    <citation type="journal article" date="2009" name="Appl. Environ. Microbiol.">
        <title>Comparative genome-wide transcriptional profiling of Azorhizobium caulinodans ORS571 grown under free-living and symbiotic conditions.</title>
        <authorList>
            <person name="Tsukada S."/>
            <person name="Aono T."/>
            <person name="Akiba N."/>
            <person name="Lee KB."/>
            <person name="Liu CT."/>
            <person name="Toyazaki H."/>
            <person name="Oyaizu H."/>
        </authorList>
    </citation>
    <scope>NUCLEOTIDE SEQUENCE [LARGE SCALE GENOMIC DNA]</scope>
    <source>
        <strain evidence="13">ATCC 43989 / DSM 5975 / JCM 20966 / LMG 6465 / NBRC 14845 / NCIMB 13405 / ORS 571</strain>
    </source>
</reference>
<organism evidence="12 13">
    <name type="scientific">Azorhizobium caulinodans (strain ATCC 43989 / DSM 5975 / JCM 20966 / LMG 6465 / NBRC 14845 / NCIMB 13405 / ORS 571)</name>
    <dbReference type="NCBI Taxonomy" id="438753"/>
    <lineage>
        <taxon>Bacteria</taxon>
        <taxon>Pseudomonadati</taxon>
        <taxon>Pseudomonadota</taxon>
        <taxon>Alphaproteobacteria</taxon>
        <taxon>Hyphomicrobiales</taxon>
        <taxon>Xanthobacteraceae</taxon>
        <taxon>Azorhizobium</taxon>
    </lineage>
</organism>
<evidence type="ECO:0000256" key="3">
    <source>
        <dbReference type="ARBA" id="ARBA00022448"/>
    </source>
</evidence>
<evidence type="ECO:0000256" key="5">
    <source>
        <dbReference type="ARBA" id="ARBA00022519"/>
    </source>
</evidence>
<keyword evidence="5" id="KW-0997">Cell inner membrane</keyword>
<proteinExistence type="inferred from homology"/>
<dbReference type="InterPro" id="IPR058626">
    <property type="entry name" value="MdtA-like_b-barrel"/>
</dbReference>
<evidence type="ECO:0000256" key="7">
    <source>
        <dbReference type="SAM" id="Coils"/>
    </source>
</evidence>
<comment type="subcellular location">
    <subcellularLocation>
        <location evidence="1">Cell membrane</location>
    </subcellularLocation>
</comment>
<reference evidence="12 13" key="6">
    <citation type="journal article" date="2011" name="Appl. Environ. Microbiol.">
        <title>Involvement of the azorhizobial chromosome partition gene (parA) in the onset of bacteroid differentiation during Sesbania rostrata stem nodule development.</title>
        <authorList>
            <person name="Liu CT."/>
            <person name="Lee KB."/>
            <person name="Wang YS."/>
            <person name="Peng MH."/>
            <person name="Lee KT."/>
            <person name="Suzuki S."/>
            <person name="Suzuki T."/>
            <person name="Oyaizu H."/>
        </authorList>
    </citation>
    <scope>NUCLEOTIDE SEQUENCE [LARGE SCALE GENOMIC DNA]</scope>
    <source>
        <strain evidence="13">ATCC 43989 / DSM 5975 / JCM 20966 / LMG 6465 / NBRC 14845 / NCIMB 13405 / ORS 571</strain>
    </source>
</reference>
<dbReference type="GO" id="GO:0015562">
    <property type="term" value="F:efflux transmembrane transporter activity"/>
    <property type="evidence" value="ECO:0007669"/>
    <property type="project" value="TreeGrafter"/>
</dbReference>
<protein>
    <submittedName>
        <fullName evidence="12">Secretion protein</fullName>
    </submittedName>
</protein>
<dbReference type="InterPro" id="IPR058624">
    <property type="entry name" value="MdtA-like_HH"/>
</dbReference>
<dbReference type="Gene3D" id="1.10.287.470">
    <property type="entry name" value="Helix hairpin bin"/>
    <property type="match status" value="1"/>
</dbReference>
<dbReference type="Pfam" id="PF25876">
    <property type="entry name" value="HH_MFP_RND"/>
    <property type="match status" value="1"/>
</dbReference>
<comment type="similarity">
    <text evidence="2">Belongs to the membrane fusion protein (MFP) (TC 8.A.1) family.</text>
</comment>
<feature type="domain" description="Multidrug resistance protein MdtA-like barrel-sandwich hybrid" evidence="9">
    <location>
        <begin position="69"/>
        <end position="211"/>
    </location>
</feature>
<gene>
    <name evidence="12" type="primary">hlyD</name>
    <name evidence="12" type="ordered locus">AZC_1364</name>
</gene>
<dbReference type="Proteomes" id="UP000000270">
    <property type="component" value="Chromosome"/>
</dbReference>
<feature type="coiled-coil region" evidence="7">
    <location>
        <begin position="110"/>
        <end position="175"/>
    </location>
</feature>